<gene>
    <name evidence="1" type="ORF">H5R63_06910</name>
</gene>
<organism evidence="1 2">
    <name type="scientific">Limosilactobacillus fastidiosus</name>
    <dbReference type="NCBI Taxonomy" id="2759855"/>
    <lineage>
        <taxon>Bacteria</taxon>
        <taxon>Bacillati</taxon>
        <taxon>Bacillota</taxon>
        <taxon>Bacilli</taxon>
        <taxon>Lactobacillales</taxon>
        <taxon>Lactobacillaceae</taxon>
        <taxon>Limosilactobacillus</taxon>
    </lineage>
</organism>
<evidence type="ECO:0000313" key="1">
    <source>
        <dbReference type="EMBL" id="MBB1086502.1"/>
    </source>
</evidence>
<dbReference type="AlphaFoldDB" id="A0A7W3U062"/>
<proteinExistence type="predicted"/>
<dbReference type="RefSeq" id="WP_182581372.1">
    <property type="nucleotide sequence ID" value="NZ_JACIUY010000062.1"/>
</dbReference>
<reference evidence="1 2" key="1">
    <citation type="submission" date="2020-07" db="EMBL/GenBank/DDBJ databases">
        <title>Description of Limosilactobacillus balticus sp. nov., Limosilactobacillus agrestis sp. nov., Limosilactobacillus albertensis sp. nov., Limosilactobacillus rudii sp. nov., Limosilactobacillus fastidiosus sp. nov., five novel Limosilactobacillus species isolated from the vertebrate gastrointestinal tract, and proposal of 6 subspecies of Limosilactobacillus reuteri adapted to the gastrointestinal tract of specific vertebrate hosts.</title>
        <authorList>
            <person name="Li F."/>
            <person name="Cheng C."/>
            <person name="Zheng J."/>
            <person name="Quevedo R.M."/>
            <person name="Li J."/>
            <person name="Roos S."/>
            <person name="Gaenzle M.G."/>
            <person name="Walter J."/>
        </authorList>
    </citation>
    <scope>NUCLEOTIDE SEQUENCE [LARGE SCALE GENOMIC DNA]</scope>
    <source>
        <strain evidence="1 2">WF-MA3-C</strain>
    </source>
</reference>
<sequence length="119" mass="14196">MLVRYRKDYEKIAMGLLSFLPELRDYDQLADAIKISMDQNYQIYLWKDTEDNHFIGIIVIEVGKKYVLVRHISFTPTDRSGKNVYALLTAIHEQYREKRLMGTLKTQPLISNWERNNER</sequence>
<dbReference type="EMBL" id="JACIUY010000062">
    <property type="protein sequence ID" value="MBB1086502.1"/>
    <property type="molecule type" value="Genomic_DNA"/>
</dbReference>
<protein>
    <submittedName>
        <fullName evidence="1">Reductase</fullName>
    </submittedName>
</protein>
<dbReference type="Proteomes" id="UP000518255">
    <property type="component" value="Unassembled WGS sequence"/>
</dbReference>
<evidence type="ECO:0000313" key="2">
    <source>
        <dbReference type="Proteomes" id="UP000518255"/>
    </source>
</evidence>
<accession>A0A7W3U062</accession>
<name>A0A7W3U062_9LACO</name>
<comment type="caution">
    <text evidence="1">The sequence shown here is derived from an EMBL/GenBank/DDBJ whole genome shotgun (WGS) entry which is preliminary data.</text>
</comment>